<feature type="chain" id="PRO_5025390616" description="Crh-like protein" evidence="18">
    <location>
        <begin position="21"/>
        <end position="426"/>
    </location>
</feature>
<dbReference type="Gene3D" id="2.60.120.200">
    <property type="match status" value="1"/>
</dbReference>
<dbReference type="PROSITE" id="PS51762">
    <property type="entry name" value="GH16_2"/>
    <property type="match status" value="1"/>
</dbReference>
<dbReference type="EMBL" id="MU004239">
    <property type="protein sequence ID" value="KAF2666207.1"/>
    <property type="molecule type" value="Genomic_DNA"/>
</dbReference>
<dbReference type="FunFam" id="2.60.120.200:FF:000159">
    <property type="entry name" value="Glycosidase"/>
    <property type="match status" value="1"/>
</dbReference>
<keyword evidence="7 15" id="KW-0378">Hydrolase</keyword>
<dbReference type="Proteomes" id="UP000799302">
    <property type="component" value="Unassembled WGS sequence"/>
</dbReference>
<evidence type="ECO:0000256" key="14">
    <source>
        <dbReference type="ARBA" id="ARBA00093308"/>
    </source>
</evidence>
<evidence type="ECO:0000313" key="21">
    <source>
        <dbReference type="Proteomes" id="UP000799302"/>
    </source>
</evidence>
<comment type="function">
    <text evidence="14">Dual chitinase/transglycosylase that plays a role in cell wall architecture. Chitinase and transglycosylase activities are coupled. Required for the polysaccharide cross-linking at the septa and the cell wall. More specifically, transfers chitin to 1,6-beta-glucan in the cell wall.</text>
</comment>
<evidence type="ECO:0000259" key="19">
    <source>
        <dbReference type="PROSITE" id="PS51762"/>
    </source>
</evidence>
<dbReference type="EC" id="3.2.-.-" evidence="15"/>
<dbReference type="PIRSF" id="PIRSF037299">
    <property type="entry name" value="Glycosidase_CRH1_prd"/>
    <property type="match status" value="1"/>
</dbReference>
<keyword evidence="6 18" id="KW-0732">Signal</keyword>
<feature type="active site" description="Proton donor" evidence="16">
    <location>
        <position position="166"/>
    </location>
</feature>
<dbReference type="AlphaFoldDB" id="A0A6A6U437"/>
<evidence type="ECO:0000256" key="10">
    <source>
        <dbReference type="ARBA" id="ARBA00023288"/>
    </source>
</evidence>
<protein>
    <recommendedName>
        <fullName evidence="15">Crh-like protein</fullName>
        <ecNumber evidence="15">3.2.-.-</ecNumber>
    </recommendedName>
</protein>
<dbReference type="GO" id="GO:0009277">
    <property type="term" value="C:fungal-type cell wall"/>
    <property type="evidence" value="ECO:0007669"/>
    <property type="project" value="UniProtKB-ARBA"/>
</dbReference>
<evidence type="ECO:0000256" key="17">
    <source>
        <dbReference type="SAM" id="MobiDB-lite"/>
    </source>
</evidence>
<comment type="catalytic activity">
    <reaction evidence="1">
        <text>Random endo-hydrolysis of N-acetyl-beta-D-glucosaminide (1-&gt;4)-beta-linkages in chitin and chitodextrins.</text>
        <dbReference type="EC" id="3.2.1.14"/>
    </reaction>
</comment>
<evidence type="ECO:0000256" key="3">
    <source>
        <dbReference type="ARBA" id="ARBA00022622"/>
    </source>
</evidence>
<dbReference type="Pfam" id="PF00722">
    <property type="entry name" value="Glyco_hydro_16"/>
    <property type="match status" value="1"/>
</dbReference>
<feature type="compositionally biased region" description="Polar residues" evidence="17">
    <location>
        <begin position="340"/>
        <end position="358"/>
    </location>
</feature>
<feature type="compositionally biased region" description="Low complexity" evidence="17">
    <location>
        <begin position="371"/>
        <end position="389"/>
    </location>
</feature>
<keyword evidence="11" id="KW-0326">Glycosidase</keyword>
<gene>
    <name evidence="20" type="ORF">BT63DRAFT_52891</name>
</gene>
<dbReference type="InterPro" id="IPR050546">
    <property type="entry name" value="Glycosyl_Hydrlase_16"/>
</dbReference>
<dbReference type="PANTHER" id="PTHR10963:SF22">
    <property type="entry name" value="GLYCOSIDASE CRH2-RELATED"/>
    <property type="match status" value="1"/>
</dbReference>
<feature type="signal peptide" evidence="18">
    <location>
        <begin position="1"/>
        <end position="20"/>
    </location>
</feature>
<keyword evidence="10" id="KW-0449">Lipoprotein</keyword>
<comment type="similarity">
    <text evidence="13">Belongs to the glycosyl hydrolase 16 family. CRH1 subfamily.</text>
</comment>
<reference evidence="20" key="1">
    <citation type="journal article" date="2020" name="Stud. Mycol.">
        <title>101 Dothideomycetes genomes: a test case for predicting lifestyles and emergence of pathogens.</title>
        <authorList>
            <person name="Haridas S."/>
            <person name="Albert R."/>
            <person name="Binder M."/>
            <person name="Bloem J."/>
            <person name="Labutti K."/>
            <person name="Salamov A."/>
            <person name="Andreopoulos B."/>
            <person name="Baker S."/>
            <person name="Barry K."/>
            <person name="Bills G."/>
            <person name="Bluhm B."/>
            <person name="Cannon C."/>
            <person name="Castanera R."/>
            <person name="Culley D."/>
            <person name="Daum C."/>
            <person name="Ezra D."/>
            <person name="Gonzalez J."/>
            <person name="Henrissat B."/>
            <person name="Kuo A."/>
            <person name="Liang C."/>
            <person name="Lipzen A."/>
            <person name="Lutzoni F."/>
            <person name="Magnuson J."/>
            <person name="Mondo S."/>
            <person name="Nolan M."/>
            <person name="Ohm R."/>
            <person name="Pangilinan J."/>
            <person name="Park H.-J."/>
            <person name="Ramirez L."/>
            <person name="Alfaro M."/>
            <person name="Sun H."/>
            <person name="Tritt A."/>
            <person name="Yoshinaga Y."/>
            <person name="Zwiers L.-H."/>
            <person name="Turgeon B."/>
            <person name="Goodwin S."/>
            <person name="Spatafora J."/>
            <person name="Crous P."/>
            <person name="Grigoriev I."/>
        </authorList>
    </citation>
    <scope>NUCLEOTIDE SEQUENCE</scope>
    <source>
        <strain evidence="20">CBS 115976</strain>
    </source>
</reference>
<evidence type="ECO:0000256" key="16">
    <source>
        <dbReference type="PIRSR" id="PIRSR037299-1"/>
    </source>
</evidence>
<evidence type="ECO:0000256" key="18">
    <source>
        <dbReference type="SAM" id="SignalP"/>
    </source>
</evidence>
<evidence type="ECO:0000256" key="11">
    <source>
        <dbReference type="ARBA" id="ARBA00023295"/>
    </source>
</evidence>
<dbReference type="SUPFAM" id="SSF49899">
    <property type="entry name" value="Concanavalin A-like lectins/glucanases"/>
    <property type="match status" value="1"/>
</dbReference>
<evidence type="ECO:0000256" key="9">
    <source>
        <dbReference type="ARBA" id="ARBA00023180"/>
    </source>
</evidence>
<name>A0A6A6U437_9PEZI</name>
<evidence type="ECO:0000256" key="4">
    <source>
        <dbReference type="ARBA" id="ARBA00022676"/>
    </source>
</evidence>
<dbReference type="GO" id="GO:0008843">
    <property type="term" value="F:endochitinase activity"/>
    <property type="evidence" value="ECO:0007669"/>
    <property type="project" value="UniProtKB-EC"/>
</dbReference>
<evidence type="ECO:0000256" key="6">
    <source>
        <dbReference type="ARBA" id="ARBA00022729"/>
    </source>
</evidence>
<sequence>MARFLRAALLAAYLSTSVFAAQSPCGPGSACPSDSPCCSAYGQCGVGAYCLGGCDPRYSFDLKSCAPAPVCQSQDYKLTSLNDIADISTYLGDTSKTNWVASGKPVAYNNNAILLTMAPDTVGTLVSSTHYVWYGKIEATLTTSIGAGVVTAFILMSDSKDEIDYEFVGVDLNHAQTNFYSQGVTNYNNEVNISASSTNTQTHTYAIDWTTDQITWSVDGNVLRTKKRSETWNSTSNRWDFPQTPSRVQISLWPAGLPSAGKGTIDWAGGLVDWNSPDMKNGYYYAIFNEIKITCYDPPAGADVQGKKSYIYKDTKATNQSIQITDSTVILQSLYATGDNPGTQPNAAQSSNSPQTVPGVSGIGTRGDLPGGSSNAASGSNVTAGSTTSFTQGTTKSGALGKQQSLRTGGSAFAVLVAIVLVCVWL</sequence>
<organism evidence="20 21">
    <name type="scientific">Microthyrium microscopicum</name>
    <dbReference type="NCBI Taxonomy" id="703497"/>
    <lineage>
        <taxon>Eukaryota</taxon>
        <taxon>Fungi</taxon>
        <taxon>Dikarya</taxon>
        <taxon>Ascomycota</taxon>
        <taxon>Pezizomycotina</taxon>
        <taxon>Dothideomycetes</taxon>
        <taxon>Dothideomycetes incertae sedis</taxon>
        <taxon>Microthyriales</taxon>
        <taxon>Microthyriaceae</taxon>
        <taxon>Microthyrium</taxon>
    </lineage>
</organism>
<dbReference type="InterPro" id="IPR013320">
    <property type="entry name" value="ConA-like_dom_sf"/>
</dbReference>
<evidence type="ECO:0000313" key="20">
    <source>
        <dbReference type="EMBL" id="KAF2666207.1"/>
    </source>
</evidence>
<evidence type="ECO:0000256" key="1">
    <source>
        <dbReference type="ARBA" id="ARBA00000822"/>
    </source>
</evidence>
<keyword evidence="3" id="KW-0336">GPI-anchor</keyword>
<evidence type="ECO:0000256" key="15">
    <source>
        <dbReference type="PIRNR" id="PIRNR037299"/>
    </source>
</evidence>
<feature type="region of interest" description="Disordered" evidence="17">
    <location>
        <begin position="340"/>
        <end position="402"/>
    </location>
</feature>
<feature type="domain" description="GH16" evidence="19">
    <location>
        <begin position="61"/>
        <end position="276"/>
    </location>
</feature>
<keyword evidence="9" id="KW-0325">Glycoprotein</keyword>
<dbReference type="GO" id="GO:0016757">
    <property type="term" value="F:glycosyltransferase activity"/>
    <property type="evidence" value="ECO:0007669"/>
    <property type="project" value="UniProtKB-KW"/>
</dbReference>
<keyword evidence="8 15" id="KW-0472">Membrane</keyword>
<evidence type="ECO:0000256" key="8">
    <source>
        <dbReference type="ARBA" id="ARBA00023136"/>
    </source>
</evidence>
<keyword evidence="5" id="KW-0808">Transferase</keyword>
<dbReference type="InterPro" id="IPR017168">
    <property type="entry name" value="CHR-like"/>
</dbReference>
<comment type="subcellular location">
    <subcellularLocation>
        <location evidence="2">Membrane</location>
        <topology evidence="2">Lipid-anchor</topology>
        <topology evidence="2">GPI-anchor</topology>
    </subcellularLocation>
</comment>
<dbReference type="PROSITE" id="PS00026">
    <property type="entry name" value="CHIT_BIND_I_1"/>
    <property type="match status" value="1"/>
</dbReference>
<dbReference type="GO" id="GO:0005975">
    <property type="term" value="P:carbohydrate metabolic process"/>
    <property type="evidence" value="ECO:0007669"/>
    <property type="project" value="InterPro"/>
</dbReference>
<evidence type="ECO:0000256" key="13">
    <source>
        <dbReference type="ARBA" id="ARBA00038074"/>
    </source>
</evidence>
<dbReference type="GO" id="GO:0008061">
    <property type="term" value="F:chitin binding"/>
    <property type="evidence" value="ECO:0007669"/>
    <property type="project" value="InterPro"/>
</dbReference>
<proteinExistence type="inferred from homology"/>
<keyword evidence="21" id="KW-1185">Reference proteome</keyword>
<dbReference type="InterPro" id="IPR000757">
    <property type="entry name" value="Beta-glucanase-like"/>
</dbReference>
<dbReference type="InterPro" id="IPR018371">
    <property type="entry name" value="Chitin-binding_1_CS"/>
</dbReference>
<keyword evidence="12" id="KW-0961">Cell wall biogenesis/degradation</keyword>
<feature type="active site" description="Nucleophile" evidence="16">
    <location>
        <position position="162"/>
    </location>
</feature>
<dbReference type="GO" id="GO:0098552">
    <property type="term" value="C:side of membrane"/>
    <property type="evidence" value="ECO:0007669"/>
    <property type="project" value="UniProtKB-KW"/>
</dbReference>
<evidence type="ECO:0000256" key="7">
    <source>
        <dbReference type="ARBA" id="ARBA00022801"/>
    </source>
</evidence>
<dbReference type="CDD" id="cd02183">
    <property type="entry name" value="GH16_fungal_CRH1_transglycosylase"/>
    <property type="match status" value="1"/>
</dbReference>
<evidence type="ECO:0000256" key="5">
    <source>
        <dbReference type="ARBA" id="ARBA00022679"/>
    </source>
</evidence>
<keyword evidence="4" id="KW-0328">Glycosyltransferase</keyword>
<dbReference type="OrthoDB" id="4781at2759"/>
<evidence type="ECO:0000256" key="12">
    <source>
        <dbReference type="ARBA" id="ARBA00023316"/>
    </source>
</evidence>
<evidence type="ECO:0000256" key="2">
    <source>
        <dbReference type="ARBA" id="ARBA00004589"/>
    </source>
</evidence>
<dbReference type="PANTHER" id="PTHR10963">
    <property type="entry name" value="GLYCOSYL HYDROLASE-RELATED"/>
    <property type="match status" value="1"/>
</dbReference>
<accession>A0A6A6U437</accession>
<dbReference type="GO" id="GO:0031505">
    <property type="term" value="P:fungal-type cell wall organization"/>
    <property type="evidence" value="ECO:0007669"/>
    <property type="project" value="TreeGrafter"/>
</dbReference>
<feature type="compositionally biased region" description="Polar residues" evidence="17">
    <location>
        <begin position="390"/>
        <end position="402"/>
    </location>
</feature>